<keyword evidence="1" id="KW-0812">Transmembrane</keyword>
<dbReference type="SMART" id="SM00327">
    <property type="entry name" value="VWA"/>
    <property type="match status" value="1"/>
</dbReference>
<dbReference type="InterPro" id="IPR002035">
    <property type="entry name" value="VWF_A"/>
</dbReference>
<dbReference type="AlphaFoldDB" id="A0A8W8JZU7"/>
<dbReference type="EnsemblMetazoa" id="G21268.1">
    <property type="protein sequence ID" value="G21268.1:cds"/>
    <property type="gene ID" value="G21268"/>
</dbReference>
<evidence type="ECO:0000256" key="1">
    <source>
        <dbReference type="SAM" id="Phobius"/>
    </source>
</evidence>
<organism evidence="3 4">
    <name type="scientific">Magallana gigas</name>
    <name type="common">Pacific oyster</name>
    <name type="synonym">Crassostrea gigas</name>
    <dbReference type="NCBI Taxonomy" id="29159"/>
    <lineage>
        <taxon>Eukaryota</taxon>
        <taxon>Metazoa</taxon>
        <taxon>Spiralia</taxon>
        <taxon>Lophotrochozoa</taxon>
        <taxon>Mollusca</taxon>
        <taxon>Bivalvia</taxon>
        <taxon>Autobranchia</taxon>
        <taxon>Pteriomorphia</taxon>
        <taxon>Ostreida</taxon>
        <taxon>Ostreoidea</taxon>
        <taxon>Ostreidae</taxon>
        <taxon>Magallana</taxon>
    </lineage>
</organism>
<name>A0A8W8JZU7_MAGGI</name>
<dbReference type="GO" id="GO:0005891">
    <property type="term" value="C:voltage-gated calcium channel complex"/>
    <property type="evidence" value="ECO:0007669"/>
    <property type="project" value="TreeGrafter"/>
</dbReference>
<dbReference type="Pfam" id="PF13519">
    <property type="entry name" value="VWA_2"/>
    <property type="match status" value="1"/>
</dbReference>
<evidence type="ECO:0000259" key="2">
    <source>
        <dbReference type="PROSITE" id="PS50234"/>
    </source>
</evidence>
<keyword evidence="1" id="KW-0472">Membrane</keyword>
<accession>A0A8W8JZU7</accession>
<dbReference type="GO" id="GO:0005245">
    <property type="term" value="F:voltage-gated calcium channel activity"/>
    <property type="evidence" value="ECO:0007669"/>
    <property type="project" value="TreeGrafter"/>
</dbReference>
<dbReference type="InterPro" id="IPR036465">
    <property type="entry name" value="vWFA_dom_sf"/>
</dbReference>
<dbReference type="InterPro" id="IPR051173">
    <property type="entry name" value="Ca_channel_alpha-2/delta"/>
</dbReference>
<feature type="transmembrane region" description="Helical" evidence="1">
    <location>
        <begin position="1069"/>
        <end position="1091"/>
    </location>
</feature>
<evidence type="ECO:0000313" key="3">
    <source>
        <dbReference type="EnsemblMetazoa" id="G21268.1:cds"/>
    </source>
</evidence>
<dbReference type="CDD" id="cd18774">
    <property type="entry name" value="PDC2_HK_sensor"/>
    <property type="match status" value="1"/>
</dbReference>
<keyword evidence="4" id="KW-1185">Reference proteome</keyword>
<dbReference type="Proteomes" id="UP000005408">
    <property type="component" value="Unassembled WGS sequence"/>
</dbReference>
<reference evidence="3" key="1">
    <citation type="submission" date="2022-08" db="UniProtKB">
        <authorList>
            <consortium name="EnsemblMetazoa"/>
        </authorList>
    </citation>
    <scope>IDENTIFICATION</scope>
    <source>
        <strain evidence="3">05x7-T-G4-1.051#20</strain>
    </source>
</reference>
<dbReference type="PANTHER" id="PTHR10166">
    <property type="entry name" value="VOLTAGE-DEPENDENT CALCIUM CHANNEL SUBUNIT ALPHA-2/DELTA-RELATED"/>
    <property type="match status" value="1"/>
</dbReference>
<dbReference type="Gene3D" id="3.40.50.410">
    <property type="entry name" value="von Willebrand factor, type A domain"/>
    <property type="match status" value="1"/>
</dbReference>
<dbReference type="PANTHER" id="PTHR10166:SF66">
    <property type="entry name" value="VWFA AND CACHE DOMAIN-CONTAINING PROTEIN CG16868"/>
    <property type="match status" value="1"/>
</dbReference>
<proteinExistence type="predicted"/>
<keyword evidence="1" id="KW-1133">Transmembrane helix</keyword>
<sequence>MFQFLLKKTMIRYSVLIAFFLPCLNMAQDMNQLRGEKFSHELQRMDLYGIGAPDLQAYYDKLTYYNTTDKGADIVKKMANNLQQMFETMTNQLKKVKGAIEQHFNDFSTTPQNSFPQCCKINGTYNPKFRTEVLETNACISRSFTSNRFPNKNIEDVMKENYQNNPTLLWQYFGGSDGTFLIFPSHRFSDNCVSYDPRSKQYYVATAANKPKDVVVAVDVSGVMGMRSNHESMTLFTVARMAVDDVINTLNPNDRIGLVVFNNTASKPPKCHRSQLAKATTTNKEMLRQFAASWTFGGKSNYSAGIKEAFSYFDINETKSQGSSRESIILFLAASNSDADPLDVIKTENEARNNSVIILTYSFGKDINSYWKEVLTNMSKQVKNDNSYGQIKEGTYTHVEEDSLVHSKMASFYEDLSIANLGDEPVFSVPYVDKRSNNTGLITSLCLPVDISGELVGVTCTDILLGELLSDITNFKQGELSYAFMIDGQGRVMVHYLQPTPNAITINPDPIDIYKLETSQEAKSMIESMKRGETGNKTFEYFRTISRGVLEYEGIEVGLVEAEYSWRKVPGTNFSLCVVLGKNDQQRRLRQNQELLLMNGNEVFFYHRLDLNTKPTQKCREYDRYSTKEHSMVMLTSHAFETPYEYLYQKETQTDVTMYTEYLNNVVEYQTNRYLKLKTNVKSSIQATFEAEQIWKRNQEQSKFVVWRYLGTRDGHVRVYPAVEIAKNYDHFTRPWWRRTLAQKGKFVVISPYKDNWGAGLIVTQCKAVYEGRRSGLHSEADIVDVVMCVDYPYPYFSRMFLNTNPECNSNEYRCMVIDRSGFLVIYPSFSDATDERDIKMKHLGSKEKNTMVKLLQDKIIERESCFDIETKKQFFSYRVLPLDNAEPVDKLYTRGYKIVPVHKSNIYIIVIKIDISNNSPDSCCMVSNVSPLENKCRDEESDCCLCYKVVPYDSCQEKTTSGQSYHICSARLPDENTEFANDTDKIKTLSPCFDAGCDYRKDEENCYKVAGCSWCKKDEFGVDFSPDKQCCNIFETCPFGKVQKSKKSRCSSVKRETPSPSSTSNETLIGAASGAGLAVILVVIIIIVICRNRNKANSENIGYLTAVNDNAGYARAGEIHYLHEEMENAHHLNQYAGMGNSGDGSISIRSAQKSSQRKQM</sequence>
<feature type="domain" description="VWFA" evidence="2">
    <location>
        <begin position="213"/>
        <end position="416"/>
    </location>
</feature>
<dbReference type="PROSITE" id="PS50234">
    <property type="entry name" value="VWFA"/>
    <property type="match status" value="1"/>
</dbReference>
<protein>
    <recommendedName>
        <fullName evidence="2">VWFA domain-containing protein</fullName>
    </recommendedName>
</protein>
<evidence type="ECO:0000313" key="4">
    <source>
        <dbReference type="Proteomes" id="UP000005408"/>
    </source>
</evidence>
<dbReference type="Gene3D" id="3.30.450.20">
    <property type="entry name" value="PAS domain"/>
    <property type="match status" value="2"/>
</dbReference>
<dbReference type="SUPFAM" id="SSF53300">
    <property type="entry name" value="vWA-like"/>
    <property type="match status" value="1"/>
</dbReference>